<dbReference type="SUPFAM" id="SSF51735">
    <property type="entry name" value="NAD(P)-binding Rossmann-fold domains"/>
    <property type="match status" value="1"/>
</dbReference>
<evidence type="ECO:0000313" key="2">
    <source>
        <dbReference type="EMBL" id="CAI5760364.1"/>
    </source>
</evidence>
<feature type="domain" description="Semialdehyde dehydrogenase NAD-binding" evidence="1">
    <location>
        <begin position="3"/>
        <end position="113"/>
    </location>
</feature>
<dbReference type="InterPro" id="IPR016040">
    <property type="entry name" value="NAD(P)-bd_dom"/>
</dbReference>
<dbReference type="Proteomes" id="UP001152885">
    <property type="component" value="Unassembled WGS sequence"/>
</dbReference>
<dbReference type="AlphaFoldDB" id="A0A9W4U0D7"/>
<evidence type="ECO:0000313" key="3">
    <source>
        <dbReference type="Proteomes" id="UP001152885"/>
    </source>
</evidence>
<proteinExistence type="predicted"/>
<dbReference type="InterPro" id="IPR001509">
    <property type="entry name" value="Epimerase_deHydtase"/>
</dbReference>
<accession>A0A9W4U0D7</accession>
<dbReference type="InterPro" id="IPR051783">
    <property type="entry name" value="NAD(P)-dependent_oxidoreduct"/>
</dbReference>
<dbReference type="Pfam" id="PF13460">
    <property type="entry name" value="NAD_binding_10"/>
    <property type="match status" value="1"/>
</dbReference>
<organism evidence="2 3">
    <name type="scientific">Candida verbasci</name>
    <dbReference type="NCBI Taxonomy" id="1227364"/>
    <lineage>
        <taxon>Eukaryota</taxon>
        <taxon>Fungi</taxon>
        <taxon>Dikarya</taxon>
        <taxon>Ascomycota</taxon>
        <taxon>Saccharomycotina</taxon>
        <taxon>Pichiomycetes</taxon>
        <taxon>Debaryomycetaceae</taxon>
        <taxon>Candida/Lodderomyces clade</taxon>
        <taxon>Candida</taxon>
    </lineage>
</organism>
<protein>
    <recommendedName>
        <fullName evidence="1">Semialdehyde dehydrogenase NAD-binding domain-containing protein</fullName>
    </recommendedName>
</protein>
<sequence>MNKIFITGATGYIGGEIIYQLLSHGGFEITALIRNEAKADKLPGGIKKVVGTLDDSPLLKKMVNENDIIINAANVDHWQSAKAISEALIASKEKKILIHNSGAAVLNDHLSKTKGPSTTIYKDDDLSAMESLPDSQPHKKIDNLILSLHEKNPLIQTAIISPSTVFGKSDGYDKKMSIQIPSLIKSSIKHGQAFTVYSGNYVWSHIHIKDLGELYYIVLKKMIADEPIPKNEQGYYFGAYDDEVEKVKVEHTWKEVAETVAEGLNAKKVVDTPRIASLTPQQVVTLSNDKMSPHLWGSNSRCRGKNAYKIGWQPKHTKPNEFLKSIQHDVDNVVAAGSTIPVG</sequence>
<dbReference type="Pfam" id="PF01370">
    <property type="entry name" value="Epimerase"/>
    <property type="match status" value="1"/>
</dbReference>
<dbReference type="PANTHER" id="PTHR48079:SF6">
    <property type="entry name" value="NAD(P)-BINDING DOMAIN-CONTAINING PROTEIN-RELATED"/>
    <property type="match status" value="1"/>
</dbReference>
<keyword evidence="3" id="KW-1185">Reference proteome</keyword>
<dbReference type="InterPro" id="IPR000534">
    <property type="entry name" value="Semialdehyde_DH_NAD-bd"/>
</dbReference>
<dbReference type="InterPro" id="IPR036291">
    <property type="entry name" value="NAD(P)-bd_dom_sf"/>
</dbReference>
<dbReference type="GO" id="GO:0004029">
    <property type="term" value="F:aldehyde dehydrogenase (NAD+) activity"/>
    <property type="evidence" value="ECO:0007669"/>
    <property type="project" value="TreeGrafter"/>
</dbReference>
<dbReference type="OrthoDB" id="10262413at2759"/>
<dbReference type="GO" id="GO:1901607">
    <property type="term" value="P:alpha-amino acid biosynthetic process"/>
    <property type="evidence" value="ECO:0007669"/>
    <property type="project" value="UniProtKB-ARBA"/>
</dbReference>
<dbReference type="PANTHER" id="PTHR48079">
    <property type="entry name" value="PROTEIN YEEZ"/>
    <property type="match status" value="1"/>
</dbReference>
<reference evidence="2" key="1">
    <citation type="submission" date="2022-12" db="EMBL/GenBank/DDBJ databases">
        <authorList>
            <person name="Brejova B."/>
        </authorList>
    </citation>
    <scope>NUCLEOTIDE SEQUENCE</scope>
</reference>
<dbReference type="GO" id="GO:0005737">
    <property type="term" value="C:cytoplasm"/>
    <property type="evidence" value="ECO:0007669"/>
    <property type="project" value="TreeGrafter"/>
</dbReference>
<dbReference type="EMBL" id="CANTUO010000006">
    <property type="protein sequence ID" value="CAI5760364.1"/>
    <property type="molecule type" value="Genomic_DNA"/>
</dbReference>
<dbReference type="GO" id="GO:0051287">
    <property type="term" value="F:NAD binding"/>
    <property type="evidence" value="ECO:0007669"/>
    <property type="project" value="InterPro"/>
</dbReference>
<comment type="caution">
    <text evidence="2">The sequence shown here is derived from an EMBL/GenBank/DDBJ whole genome shotgun (WGS) entry which is preliminary data.</text>
</comment>
<evidence type="ECO:0000259" key="1">
    <source>
        <dbReference type="SMART" id="SM00859"/>
    </source>
</evidence>
<name>A0A9W4U0D7_9ASCO</name>
<gene>
    <name evidence="2" type="ORF">CANVERA_P4874</name>
</gene>
<dbReference type="SMART" id="SM00859">
    <property type="entry name" value="Semialdhyde_dh"/>
    <property type="match status" value="1"/>
</dbReference>
<dbReference type="Gene3D" id="3.40.50.720">
    <property type="entry name" value="NAD(P)-binding Rossmann-like Domain"/>
    <property type="match status" value="1"/>
</dbReference>